<dbReference type="GO" id="GO:0022625">
    <property type="term" value="C:cytosolic large ribosomal subunit"/>
    <property type="evidence" value="ECO:0000318"/>
    <property type="project" value="GO_Central"/>
</dbReference>
<reference evidence="4" key="2">
    <citation type="submission" date="2025-08" db="UniProtKB">
        <authorList>
            <consortium name="Ensembl"/>
        </authorList>
    </citation>
    <scope>IDENTIFICATION</scope>
</reference>
<dbReference type="Proteomes" id="UP000001519">
    <property type="component" value="Unplaced"/>
</dbReference>
<reference evidence="4" key="3">
    <citation type="submission" date="2025-09" db="UniProtKB">
        <authorList>
            <consortium name="Ensembl"/>
        </authorList>
    </citation>
    <scope>IDENTIFICATION</scope>
</reference>
<dbReference type="OMA" id="HKIFRIR"/>
<dbReference type="RefSeq" id="XP_018875916.3">
    <property type="nucleotide sequence ID" value="XM_019020371.4"/>
</dbReference>
<comment type="similarity">
    <text evidence="1">Belongs to the eukaryotic ribosomal protein eL39 family.</text>
</comment>
<keyword evidence="3" id="KW-0687">Ribonucleoprotein</keyword>
<dbReference type="Ensembl" id="ENSGGOT00000051640.1">
    <property type="protein sequence ID" value="ENSGGOP00000036847.1"/>
    <property type="gene ID" value="ENSGGOG00000036596.1"/>
</dbReference>
<evidence type="ECO:0008006" key="6">
    <source>
        <dbReference type="Google" id="ProtNLM"/>
    </source>
</evidence>
<protein>
    <recommendedName>
        <fullName evidence="6">Ribosomal protein L39</fullName>
    </recommendedName>
</protein>
<dbReference type="PANTHER" id="PTHR19970:SF39">
    <property type="entry name" value="RIBOSOMAL PROTEIN L39"/>
    <property type="match status" value="1"/>
</dbReference>
<sequence length="51" mass="6333">MSSHKTFRIKQFLAKKQKQNRPIPQWIQIKIGNKTRYNSKRRHWRRTKLGL</sequence>
<dbReference type="GO" id="GO:0006412">
    <property type="term" value="P:translation"/>
    <property type="evidence" value="ECO:0007669"/>
    <property type="project" value="InterPro"/>
</dbReference>
<dbReference type="KEGG" id="ggo:109025290"/>
<dbReference type="InterPro" id="IPR023626">
    <property type="entry name" value="Ribosomal_eL39_dom_sf"/>
</dbReference>
<dbReference type="PANTHER" id="PTHR19970">
    <property type="entry name" value="RIBOSOMAL PROTEIN L39E"/>
    <property type="match status" value="1"/>
</dbReference>
<evidence type="ECO:0000256" key="3">
    <source>
        <dbReference type="ARBA" id="ARBA00023274"/>
    </source>
</evidence>
<name>A0A2I2YPE0_GORGO</name>
<dbReference type="GO" id="GO:0003735">
    <property type="term" value="F:structural constituent of ribosome"/>
    <property type="evidence" value="ECO:0007669"/>
    <property type="project" value="InterPro"/>
</dbReference>
<dbReference type="AlphaFoldDB" id="A0A2I2YPE0"/>
<dbReference type="SUPFAM" id="SSF48662">
    <property type="entry name" value="Ribosomal protein L39e"/>
    <property type="match status" value="1"/>
</dbReference>
<dbReference type="Bgee" id="ENSGGOG00000036596">
    <property type="expression patterns" value="Expressed in multicellular organism"/>
</dbReference>
<dbReference type="InParanoid" id="A0A2I2YPE0"/>
<organism evidence="4 5">
    <name type="scientific">Gorilla gorilla gorilla</name>
    <name type="common">Western lowland gorilla</name>
    <dbReference type="NCBI Taxonomy" id="9595"/>
    <lineage>
        <taxon>Eukaryota</taxon>
        <taxon>Metazoa</taxon>
        <taxon>Chordata</taxon>
        <taxon>Craniata</taxon>
        <taxon>Vertebrata</taxon>
        <taxon>Euteleostomi</taxon>
        <taxon>Mammalia</taxon>
        <taxon>Eutheria</taxon>
        <taxon>Euarchontoglires</taxon>
        <taxon>Primates</taxon>
        <taxon>Haplorrhini</taxon>
        <taxon>Catarrhini</taxon>
        <taxon>Hominidae</taxon>
        <taxon>Gorilla</taxon>
    </lineage>
</organism>
<gene>
    <name evidence="4" type="primary">LOC109025290</name>
</gene>
<reference evidence="4" key="1">
    <citation type="journal article" date="2012" name="Nature">
        <title>Insights into hominid evolution from the gorilla genome sequence.</title>
        <authorList>
            <person name="Scally A."/>
            <person name="Dutheil J.Y."/>
            <person name="Hillier L.W."/>
            <person name="Jordan G.E."/>
            <person name="Goodhead I."/>
            <person name="Herrero J."/>
            <person name="Hobolth A."/>
            <person name="Lappalainen T."/>
            <person name="Mailund T."/>
            <person name="Marques-Bonet T."/>
            <person name="McCarthy S."/>
            <person name="Montgomery S.H."/>
            <person name="Schwalie P.C."/>
            <person name="Tang Y.A."/>
            <person name="Ward M.C."/>
            <person name="Xue Y."/>
            <person name="Yngvadottir B."/>
            <person name="Alkan C."/>
            <person name="Andersen L.N."/>
            <person name="Ayub Q."/>
            <person name="Ball E.V."/>
            <person name="Beal K."/>
            <person name="Bradley B.J."/>
            <person name="Chen Y."/>
            <person name="Clee C.M."/>
            <person name="Fitzgerald S."/>
            <person name="Graves T.A."/>
            <person name="Gu Y."/>
            <person name="Heath P."/>
            <person name="Heger A."/>
            <person name="Karakoc E."/>
            <person name="Kolb-Kokocinski A."/>
            <person name="Laird G.K."/>
            <person name="Lunter G."/>
            <person name="Meader S."/>
            <person name="Mort M."/>
            <person name="Mullikin J.C."/>
            <person name="Munch K."/>
            <person name="O'Connor T.D."/>
            <person name="Phillips A.D."/>
            <person name="Prado-Martinez J."/>
            <person name="Rogers A.S."/>
            <person name="Sajjadian S."/>
            <person name="Schmidt D."/>
            <person name="Shaw K."/>
            <person name="Simpson J.T."/>
            <person name="Stenson P.D."/>
            <person name="Turner D.J."/>
            <person name="Vigilant L."/>
            <person name="Vilella A.J."/>
            <person name="Whitener W."/>
            <person name="Zhu B."/>
            <person name="Cooper D.N."/>
            <person name="de Jong P."/>
            <person name="Dermitzakis E.T."/>
            <person name="Eichler E.E."/>
            <person name="Flicek P."/>
            <person name="Goldman N."/>
            <person name="Mundy N.I."/>
            <person name="Ning Z."/>
            <person name="Odom D.T."/>
            <person name="Ponting C.P."/>
            <person name="Quail M.A."/>
            <person name="Ryder O.A."/>
            <person name="Searle S.M."/>
            <person name="Warren W.C."/>
            <person name="Wilson R.K."/>
            <person name="Schierup M.H."/>
            <person name="Rogers J."/>
            <person name="Tyler-Smith C."/>
            <person name="Durbin R."/>
        </authorList>
    </citation>
    <scope>NUCLEOTIDE SEQUENCE [LARGE SCALE GENOMIC DNA]</scope>
</reference>
<evidence type="ECO:0000256" key="1">
    <source>
        <dbReference type="ARBA" id="ARBA00009339"/>
    </source>
</evidence>
<dbReference type="GeneID" id="109025290"/>
<dbReference type="GeneTree" id="ENSGT00940000162325"/>
<accession>A0A2I2YPE0</accession>
<evidence type="ECO:0000313" key="5">
    <source>
        <dbReference type="Proteomes" id="UP000001519"/>
    </source>
</evidence>
<proteinExistence type="inferred from homology"/>
<keyword evidence="2" id="KW-0689">Ribosomal protein</keyword>
<dbReference type="Pfam" id="PF00832">
    <property type="entry name" value="Ribosomal_L39"/>
    <property type="match status" value="1"/>
</dbReference>
<dbReference type="InterPro" id="IPR000077">
    <property type="entry name" value="Ribosomal_eL39"/>
</dbReference>
<dbReference type="Gene3D" id="1.10.1620.10">
    <property type="entry name" value="Ribosomal protein L39e"/>
    <property type="match status" value="1"/>
</dbReference>
<dbReference type="STRING" id="9593.ENSGGOP00000036847"/>
<dbReference type="FunFam" id="1.10.1620.10:FF:000001">
    <property type="entry name" value="60S ribosomal protein-like L39"/>
    <property type="match status" value="1"/>
</dbReference>
<evidence type="ECO:0000256" key="2">
    <source>
        <dbReference type="ARBA" id="ARBA00022980"/>
    </source>
</evidence>
<keyword evidence="5" id="KW-1185">Reference proteome</keyword>
<evidence type="ECO:0000313" key="4">
    <source>
        <dbReference type="Ensembl" id="ENSGGOP00000036847.1"/>
    </source>
</evidence>